<evidence type="ECO:0000256" key="2">
    <source>
        <dbReference type="ARBA" id="ARBA00022630"/>
    </source>
</evidence>
<dbReference type="PANTHER" id="PTHR43104">
    <property type="entry name" value="L-2-HYDROXYGLUTARATE DEHYDROGENASE, MITOCHONDRIAL"/>
    <property type="match status" value="1"/>
</dbReference>
<keyword evidence="4" id="KW-0560">Oxidoreductase</keyword>
<organism evidence="7 8">
    <name type="scientific">Arboricoccus pini</name>
    <dbReference type="NCBI Taxonomy" id="1963835"/>
    <lineage>
        <taxon>Bacteria</taxon>
        <taxon>Pseudomonadati</taxon>
        <taxon>Pseudomonadota</taxon>
        <taxon>Alphaproteobacteria</taxon>
        <taxon>Geminicoccales</taxon>
        <taxon>Geminicoccaceae</taxon>
        <taxon>Arboricoccus</taxon>
    </lineage>
</organism>
<proteinExistence type="inferred from homology"/>
<evidence type="ECO:0000256" key="4">
    <source>
        <dbReference type="ARBA" id="ARBA00023002"/>
    </source>
</evidence>
<evidence type="ECO:0000313" key="7">
    <source>
        <dbReference type="EMBL" id="SNB69773.1"/>
    </source>
</evidence>
<name>A0A212RCF3_9PROT</name>
<keyword evidence="2" id="KW-0285">Flavoprotein</keyword>
<dbReference type="InterPro" id="IPR036188">
    <property type="entry name" value="FAD/NAD-bd_sf"/>
</dbReference>
<dbReference type="GO" id="GO:0047545">
    <property type="term" value="F:(S)-2-hydroxyglutarate dehydrogenase activity"/>
    <property type="evidence" value="ECO:0007669"/>
    <property type="project" value="TreeGrafter"/>
</dbReference>
<dbReference type="AlphaFoldDB" id="A0A212RCF3"/>
<evidence type="ECO:0000256" key="1">
    <source>
        <dbReference type="ARBA" id="ARBA00001974"/>
    </source>
</evidence>
<dbReference type="Gene3D" id="3.30.9.10">
    <property type="entry name" value="D-Amino Acid Oxidase, subunit A, domain 2"/>
    <property type="match status" value="1"/>
</dbReference>
<dbReference type="RefSeq" id="WP_088561626.1">
    <property type="nucleotide sequence ID" value="NZ_FYEH01000007.1"/>
</dbReference>
<dbReference type="SUPFAM" id="SSF51905">
    <property type="entry name" value="FAD/NAD(P)-binding domain"/>
    <property type="match status" value="1"/>
</dbReference>
<sequence length="370" mass="40036">MERVDCVVVGAGVVGLAIAKRLAEAGREVIILEREPLIGSITSARNSEVIHAGIYYPQGSLKAQLCIEGKRFLYAYCAERRIEHRRCGKLIVAVNDAQGEQLLRIRANAADLGMPDLEFWHGERAMEMEPELFCTHALFSPTTGIIDSHGLMLAYQGDAEAAGAMLALESPLERAILHDNGIELHVGGKEPMRILATSVVNSAGLDAPDLARRTEGFPVETIPKPYYCKGSYYTLTGKAPFSRLIYPVPEKAGLGVHLTIDLGGQCRFGPDTEWIERIDYDVDARRADVFYAAVRSYWPGLKDGALEPGYAGVRPKISASGEPAADFRIDGPALHGVPGLVNLYGIESPGLTASWAIALRVGQALGIDIP</sequence>
<dbReference type="EMBL" id="FYEH01000007">
    <property type="protein sequence ID" value="SNB69773.1"/>
    <property type="molecule type" value="Genomic_DNA"/>
</dbReference>
<comment type="cofactor">
    <cofactor evidence="1">
        <name>FAD</name>
        <dbReference type="ChEBI" id="CHEBI:57692"/>
    </cofactor>
</comment>
<evidence type="ECO:0000256" key="3">
    <source>
        <dbReference type="ARBA" id="ARBA00022827"/>
    </source>
</evidence>
<comment type="similarity">
    <text evidence="5">Belongs to the L2HGDH family.</text>
</comment>
<dbReference type="OrthoDB" id="9801699at2"/>
<accession>A0A212RCF3</accession>
<dbReference type="Gene3D" id="3.50.50.60">
    <property type="entry name" value="FAD/NAD(P)-binding domain"/>
    <property type="match status" value="1"/>
</dbReference>
<dbReference type="PANTHER" id="PTHR43104:SF4">
    <property type="entry name" value="L-2-HYDROXYGLUTARATE DEHYDROGENASE, MITOCHONDRIAL"/>
    <property type="match status" value="1"/>
</dbReference>
<dbReference type="InterPro" id="IPR006076">
    <property type="entry name" value="FAD-dep_OxRdtase"/>
</dbReference>
<reference evidence="7 8" key="1">
    <citation type="submission" date="2017-06" db="EMBL/GenBank/DDBJ databases">
        <authorList>
            <person name="Kim H.J."/>
            <person name="Triplett B.A."/>
        </authorList>
    </citation>
    <scope>NUCLEOTIDE SEQUENCE [LARGE SCALE GENOMIC DNA]</scope>
    <source>
        <strain evidence="7 8">B29T1</strain>
    </source>
</reference>
<evidence type="ECO:0000256" key="5">
    <source>
        <dbReference type="ARBA" id="ARBA00037941"/>
    </source>
</evidence>
<dbReference type="Pfam" id="PF01266">
    <property type="entry name" value="DAO"/>
    <property type="match status" value="1"/>
</dbReference>
<feature type="domain" description="FAD dependent oxidoreductase" evidence="6">
    <location>
        <begin position="5"/>
        <end position="360"/>
    </location>
</feature>
<protein>
    <submittedName>
        <fullName evidence="7">L-2-hydroxyglutarate oxidase LhgO</fullName>
    </submittedName>
</protein>
<keyword evidence="3" id="KW-0274">FAD</keyword>
<evidence type="ECO:0000313" key="8">
    <source>
        <dbReference type="Proteomes" id="UP000197065"/>
    </source>
</evidence>
<evidence type="ECO:0000259" key="6">
    <source>
        <dbReference type="Pfam" id="PF01266"/>
    </source>
</evidence>
<gene>
    <name evidence="7" type="ORF">SAMN07250955_10750</name>
</gene>
<dbReference type="Proteomes" id="UP000197065">
    <property type="component" value="Unassembled WGS sequence"/>
</dbReference>
<keyword evidence="8" id="KW-1185">Reference proteome</keyword>